<evidence type="ECO:0000256" key="1">
    <source>
        <dbReference type="SAM" id="Phobius"/>
    </source>
</evidence>
<feature type="transmembrane region" description="Helical" evidence="1">
    <location>
        <begin position="76"/>
        <end position="97"/>
    </location>
</feature>
<dbReference type="EMBL" id="RBAM01000010">
    <property type="protein sequence ID" value="RKN65962.1"/>
    <property type="molecule type" value="Genomic_DNA"/>
</dbReference>
<dbReference type="Proteomes" id="UP000270343">
    <property type="component" value="Unassembled WGS sequence"/>
</dbReference>
<feature type="transmembrane region" description="Helical" evidence="1">
    <location>
        <begin position="45"/>
        <end position="64"/>
    </location>
</feature>
<feature type="transmembrane region" description="Helical" evidence="1">
    <location>
        <begin position="104"/>
        <end position="123"/>
    </location>
</feature>
<organism evidence="2 3">
    <name type="scientific">Streptomyces klenkii</name>
    <dbReference type="NCBI Taxonomy" id="1420899"/>
    <lineage>
        <taxon>Bacteria</taxon>
        <taxon>Bacillati</taxon>
        <taxon>Actinomycetota</taxon>
        <taxon>Actinomycetes</taxon>
        <taxon>Kitasatosporales</taxon>
        <taxon>Streptomycetaceae</taxon>
        <taxon>Streptomyces</taxon>
    </lineage>
</organism>
<keyword evidence="3" id="KW-1185">Reference proteome</keyword>
<evidence type="ECO:0000313" key="3">
    <source>
        <dbReference type="Proteomes" id="UP000270343"/>
    </source>
</evidence>
<protein>
    <submittedName>
        <fullName evidence="2">Uncharacterized protein</fullName>
    </submittedName>
</protein>
<dbReference type="AlphaFoldDB" id="A0A3B0AZX3"/>
<gene>
    <name evidence="2" type="ORF">D7231_24510</name>
</gene>
<sequence length="223" mass="23922">MTVCSAAVGLVDPLGPRGQPALALGIGAVVAGWLAVRENVLVRTQVLVVALITSVVEVAATRWLSLWDYRLGNLPVYLPALHAVIFLTVVVVARSLPPWLPRRLLLGCALAGVGLWAGWQLLLSERTDTVGVLWFLVLLALCRHRETADRIPAIVVVTVPHDVMATGTGMVAYRSHDVTGLLSVAAQPSAIVGGYALIYYFASLMVPTVLSLWRRCTSRLPAS</sequence>
<keyword evidence="1" id="KW-1133">Transmembrane helix</keyword>
<evidence type="ECO:0000313" key="2">
    <source>
        <dbReference type="EMBL" id="RKN65962.1"/>
    </source>
</evidence>
<proteinExistence type="predicted"/>
<comment type="caution">
    <text evidence="2">The sequence shown here is derived from an EMBL/GenBank/DDBJ whole genome shotgun (WGS) entry which is preliminary data.</text>
</comment>
<keyword evidence="1" id="KW-0472">Membrane</keyword>
<accession>A0A3B0AZX3</accession>
<name>A0A3B0AZX3_9ACTN</name>
<keyword evidence="1" id="KW-0812">Transmembrane</keyword>
<reference evidence="2 3" key="1">
    <citation type="journal article" date="2015" name="Antonie Van Leeuwenhoek">
        <title>Streptomyces klenkii sp. nov., isolated from deep marine sediment.</title>
        <authorList>
            <person name="Veyisoglu A."/>
            <person name="Sahin N."/>
        </authorList>
    </citation>
    <scope>NUCLEOTIDE SEQUENCE [LARGE SCALE GENOMIC DNA]</scope>
    <source>
        <strain evidence="2 3">KCTC 29202</strain>
    </source>
</reference>
<feature type="transmembrane region" description="Helical" evidence="1">
    <location>
        <begin position="193"/>
        <end position="213"/>
    </location>
</feature>
<feature type="transmembrane region" description="Helical" evidence="1">
    <location>
        <begin position="20"/>
        <end position="36"/>
    </location>
</feature>